<evidence type="ECO:0000259" key="8">
    <source>
        <dbReference type="PROSITE" id="PS51101"/>
    </source>
</evidence>
<sequence length="154" mass="17618">MPIVFARVDDRLIHGQIVQGWLPRMEVDEFVVIINEADNLVKSLLRISLPSNYGLQILNNEDAVKYLKETDKKIFLLFSSLEDVDVVIRKGLGIKNLNVGGLHYREGRNKVLTDVYLDEKEKQMLKNFMIIGIKLDGRSVPKEPHNNLESLLCS</sequence>
<dbReference type="SUPFAM" id="SSF52728">
    <property type="entry name" value="PTS IIb component"/>
    <property type="match status" value="1"/>
</dbReference>
<evidence type="ECO:0000256" key="6">
    <source>
        <dbReference type="ARBA" id="ARBA00022683"/>
    </source>
</evidence>
<dbReference type="GO" id="GO:0016301">
    <property type="term" value="F:kinase activity"/>
    <property type="evidence" value="ECO:0007669"/>
    <property type="project" value="UniProtKB-KW"/>
</dbReference>
<organism evidence="9 10">
    <name type="scientific">Elusimicrobium minutum (strain Pei191)</name>
    <dbReference type="NCBI Taxonomy" id="445932"/>
    <lineage>
        <taxon>Bacteria</taxon>
        <taxon>Pseudomonadati</taxon>
        <taxon>Elusimicrobiota</taxon>
        <taxon>Elusimicrobia</taxon>
        <taxon>Elusimicrobiales</taxon>
        <taxon>Elusimicrobiaceae</taxon>
        <taxon>Elusimicrobium</taxon>
    </lineage>
</organism>
<keyword evidence="6" id="KW-0598">Phosphotransferase system</keyword>
<keyword evidence="3" id="KW-0963">Cytoplasm</keyword>
<dbReference type="KEGG" id="emi:Emin_0127"/>
<evidence type="ECO:0000256" key="3">
    <source>
        <dbReference type="ARBA" id="ARBA00022490"/>
    </source>
</evidence>
<dbReference type="GO" id="GO:0008982">
    <property type="term" value="F:protein-N(PI)-phosphohistidine-sugar phosphotransferase activity"/>
    <property type="evidence" value="ECO:0007669"/>
    <property type="project" value="InterPro"/>
</dbReference>
<dbReference type="Pfam" id="PF03830">
    <property type="entry name" value="PTSIIB_sorb"/>
    <property type="match status" value="1"/>
</dbReference>
<dbReference type="EMBL" id="CP001055">
    <property type="protein sequence ID" value="ACC97693.1"/>
    <property type="molecule type" value="Genomic_DNA"/>
</dbReference>
<dbReference type="GO" id="GO:0005737">
    <property type="term" value="C:cytoplasm"/>
    <property type="evidence" value="ECO:0007669"/>
    <property type="project" value="UniProtKB-SubCell"/>
</dbReference>
<evidence type="ECO:0000256" key="7">
    <source>
        <dbReference type="ARBA" id="ARBA00022777"/>
    </source>
</evidence>
<evidence type="ECO:0000256" key="2">
    <source>
        <dbReference type="ARBA" id="ARBA00022448"/>
    </source>
</evidence>
<accession>B2KAZ7</accession>
<evidence type="ECO:0000313" key="9">
    <source>
        <dbReference type="EMBL" id="ACC97693.1"/>
    </source>
</evidence>
<feature type="domain" description="PTS EIIB type-4" evidence="8">
    <location>
        <begin position="1"/>
        <end position="154"/>
    </location>
</feature>
<dbReference type="Gene3D" id="3.40.35.10">
    <property type="entry name" value="Phosphotransferase system, sorbose subfamily IIB component"/>
    <property type="match status" value="1"/>
</dbReference>
<dbReference type="STRING" id="445932.Emin_0127"/>
<evidence type="ECO:0000256" key="4">
    <source>
        <dbReference type="ARBA" id="ARBA00022597"/>
    </source>
</evidence>
<dbReference type="HOGENOM" id="CLU_116175_1_0_0"/>
<evidence type="ECO:0000256" key="1">
    <source>
        <dbReference type="ARBA" id="ARBA00004496"/>
    </source>
</evidence>
<keyword evidence="4" id="KW-0762">Sugar transport</keyword>
<dbReference type="InterPro" id="IPR004720">
    <property type="entry name" value="PTS_IIB_sorbose-sp"/>
</dbReference>
<evidence type="ECO:0000313" key="10">
    <source>
        <dbReference type="Proteomes" id="UP000001029"/>
    </source>
</evidence>
<dbReference type="Proteomes" id="UP000001029">
    <property type="component" value="Chromosome"/>
</dbReference>
<dbReference type="OrthoDB" id="9788818at2"/>
<proteinExistence type="predicted"/>
<name>B2KAZ7_ELUMP</name>
<dbReference type="InterPro" id="IPR036667">
    <property type="entry name" value="PTS_IIB_sorbose-sp_sf"/>
</dbReference>
<dbReference type="GO" id="GO:0009401">
    <property type="term" value="P:phosphoenolpyruvate-dependent sugar phosphotransferase system"/>
    <property type="evidence" value="ECO:0007669"/>
    <property type="project" value="UniProtKB-KW"/>
</dbReference>
<comment type="subcellular location">
    <subcellularLocation>
        <location evidence="1">Cytoplasm</location>
    </subcellularLocation>
</comment>
<dbReference type="RefSeq" id="WP_012414308.1">
    <property type="nucleotide sequence ID" value="NC_010644.1"/>
</dbReference>
<gene>
    <name evidence="9" type="ordered locus">Emin_0127</name>
</gene>
<dbReference type="PROSITE" id="PS51101">
    <property type="entry name" value="PTS_EIIB_TYPE_4"/>
    <property type="match status" value="1"/>
</dbReference>
<dbReference type="AlphaFoldDB" id="B2KAZ7"/>
<evidence type="ECO:0000256" key="5">
    <source>
        <dbReference type="ARBA" id="ARBA00022679"/>
    </source>
</evidence>
<reference evidence="9 10" key="1">
    <citation type="journal article" date="2009" name="Appl. Environ. Microbiol.">
        <title>Genomic analysis of 'Elusimicrobium minutum,' the first cultivated representative of the phylum 'Elusimicrobia' (formerly termite group 1).</title>
        <authorList>
            <person name="Herlemann D.P.R."/>
            <person name="Geissinger O."/>
            <person name="Ikeda-Ohtsubo W."/>
            <person name="Kunin V."/>
            <person name="Sun H."/>
            <person name="Lapidus A."/>
            <person name="Hugenholtz P."/>
            <person name="Brune A."/>
        </authorList>
    </citation>
    <scope>NUCLEOTIDE SEQUENCE [LARGE SCALE GENOMIC DNA]</scope>
    <source>
        <strain evidence="9 10">Pei191</strain>
    </source>
</reference>
<keyword evidence="10" id="KW-1185">Reference proteome</keyword>
<keyword evidence="5 9" id="KW-0808">Transferase</keyword>
<protein>
    <submittedName>
        <fullName evidence="9">Phosphotransferase system, mannose/fructose/N-acetylgalactosamine</fullName>
    </submittedName>
</protein>
<keyword evidence="2" id="KW-0813">Transport</keyword>
<keyword evidence="7" id="KW-0418">Kinase</keyword>